<keyword evidence="10 15" id="KW-0234">DNA repair</keyword>
<dbReference type="EC" id="3.2.2.23" evidence="15"/>
<protein>
    <recommendedName>
        <fullName evidence="15">Formamidopyrimidine-DNA glycosylase</fullName>
        <shortName evidence="15">Fapy-DNA glycosylase</shortName>
        <ecNumber evidence="15">3.2.2.23</ecNumber>
    </recommendedName>
    <alternativeName>
        <fullName evidence="15">DNA-(apurinic or apyrimidinic site) lyase MutM</fullName>
        <shortName evidence="15">AP lyase MutM</shortName>
        <ecNumber evidence="15">4.2.99.18</ecNumber>
    </alternativeName>
</protein>
<dbReference type="InterPro" id="IPR012319">
    <property type="entry name" value="FPG_cat"/>
</dbReference>
<dbReference type="Proteomes" id="UP001154265">
    <property type="component" value="Unassembled WGS sequence"/>
</dbReference>
<dbReference type="EC" id="4.2.99.18" evidence="15"/>
<comment type="catalytic activity">
    <reaction evidence="1 15">
        <text>Hydrolysis of DNA containing ring-opened 7-methylguanine residues, releasing 2,6-diamino-4-hydroxy-5-(N-methyl)formamidopyrimidine.</text>
        <dbReference type="EC" id="3.2.2.23"/>
    </reaction>
</comment>
<dbReference type="GO" id="GO:0008534">
    <property type="term" value="F:oxidized purine nucleobase lesion DNA N-glycosylase activity"/>
    <property type="evidence" value="ECO:0007669"/>
    <property type="project" value="UniProtKB-EC"/>
</dbReference>
<dbReference type="NCBIfam" id="NF002211">
    <property type="entry name" value="PRK01103.1"/>
    <property type="match status" value="1"/>
</dbReference>
<evidence type="ECO:0000313" key="19">
    <source>
        <dbReference type="Proteomes" id="UP001154265"/>
    </source>
</evidence>
<dbReference type="SMART" id="SM01232">
    <property type="entry name" value="H2TH"/>
    <property type="match status" value="1"/>
</dbReference>
<reference evidence="18" key="1">
    <citation type="journal article" date="2022" name="Genome Biol. Evol.">
        <title>A New Gene Family Diagnostic for Intracellular Biomineralization of Amorphous Ca Carbonates by Cyanobacteria.</title>
        <authorList>
            <person name="Benzerara K."/>
            <person name="Duprat E."/>
            <person name="Bitard-Feildel T."/>
            <person name="Caumes G."/>
            <person name="Cassier-Chauvat C."/>
            <person name="Chauvat F."/>
            <person name="Dezi M."/>
            <person name="Diop S.I."/>
            <person name="Gaschignard G."/>
            <person name="Gorgen S."/>
            <person name="Gugger M."/>
            <person name="Lopez-Garcia P."/>
            <person name="Millet M."/>
            <person name="Skouri-Panet F."/>
            <person name="Moreira D."/>
            <person name="Callebaut I."/>
        </authorList>
    </citation>
    <scope>NUCLEOTIDE SEQUENCE</scope>
    <source>
        <strain evidence="18">G9</strain>
    </source>
</reference>
<feature type="active site" description="Proton donor; for delta-elimination activity" evidence="15">
    <location>
        <position position="267"/>
    </location>
</feature>
<feature type="active site" description="Proton donor; for beta-elimination activity" evidence="15">
    <location>
        <position position="60"/>
    </location>
</feature>
<reference evidence="18" key="2">
    <citation type="submission" date="2022-01" db="EMBL/GenBank/DDBJ databases">
        <authorList>
            <person name="Zivanovic Y."/>
            <person name="Moreira D."/>
            <person name="Lopez-Garcia P."/>
        </authorList>
    </citation>
    <scope>NUCLEOTIDE SEQUENCE</scope>
    <source>
        <strain evidence="18">G9</strain>
    </source>
</reference>
<dbReference type="Gene3D" id="3.20.190.10">
    <property type="entry name" value="MutM-like, N-terminal"/>
    <property type="match status" value="1"/>
</dbReference>
<dbReference type="PANTHER" id="PTHR22993:SF9">
    <property type="entry name" value="FORMAMIDOPYRIMIDINE-DNA GLYCOSYLASE"/>
    <property type="match status" value="1"/>
</dbReference>
<dbReference type="InterPro" id="IPR035937">
    <property type="entry name" value="FPG_N"/>
</dbReference>
<evidence type="ECO:0000256" key="1">
    <source>
        <dbReference type="ARBA" id="ARBA00001668"/>
    </source>
</evidence>
<dbReference type="InterPro" id="IPR020629">
    <property type="entry name" value="FPG_Glyclase"/>
</dbReference>
<dbReference type="PANTHER" id="PTHR22993">
    <property type="entry name" value="FORMAMIDOPYRIMIDINE-DNA GLYCOSYLASE"/>
    <property type="match status" value="1"/>
</dbReference>
<dbReference type="RefSeq" id="WP_277867022.1">
    <property type="nucleotide sequence ID" value="NZ_JAKKUT010000002.1"/>
</dbReference>
<evidence type="ECO:0000256" key="11">
    <source>
        <dbReference type="ARBA" id="ARBA00023239"/>
    </source>
</evidence>
<evidence type="ECO:0000256" key="8">
    <source>
        <dbReference type="ARBA" id="ARBA00022833"/>
    </source>
</evidence>
<keyword evidence="9 15" id="KW-0238">DNA-binding</keyword>
<evidence type="ECO:0000256" key="13">
    <source>
        <dbReference type="ARBA" id="ARBA00023295"/>
    </source>
</evidence>
<feature type="binding site" evidence="15">
    <location>
        <position position="113"/>
    </location>
    <ligand>
        <name>DNA</name>
        <dbReference type="ChEBI" id="CHEBI:16991"/>
    </ligand>
</feature>
<evidence type="ECO:0000256" key="7">
    <source>
        <dbReference type="ARBA" id="ARBA00022801"/>
    </source>
</evidence>
<comment type="subunit">
    <text evidence="3 15">Monomer.</text>
</comment>
<dbReference type="CDD" id="cd08966">
    <property type="entry name" value="EcFpg-like_N"/>
    <property type="match status" value="1"/>
</dbReference>
<dbReference type="InterPro" id="IPR010979">
    <property type="entry name" value="Ribosomal_uS13-like_H2TH"/>
</dbReference>
<dbReference type="Gene3D" id="1.10.8.50">
    <property type="match status" value="1"/>
</dbReference>
<evidence type="ECO:0000256" key="12">
    <source>
        <dbReference type="ARBA" id="ARBA00023268"/>
    </source>
</evidence>
<evidence type="ECO:0000256" key="3">
    <source>
        <dbReference type="ARBA" id="ARBA00011245"/>
    </source>
</evidence>
<evidence type="ECO:0000256" key="2">
    <source>
        <dbReference type="ARBA" id="ARBA00009409"/>
    </source>
</evidence>
<name>A0ABT6EZZ7_9SYNE</name>
<dbReference type="HAMAP" id="MF_00103">
    <property type="entry name" value="Fapy_DNA_glycosyl"/>
    <property type="match status" value="1"/>
</dbReference>
<dbReference type="NCBIfam" id="TIGR00577">
    <property type="entry name" value="fpg"/>
    <property type="match status" value="1"/>
</dbReference>
<dbReference type="Pfam" id="PF06827">
    <property type="entry name" value="zf-FPG_IleRS"/>
    <property type="match status" value="1"/>
</dbReference>
<evidence type="ECO:0000256" key="6">
    <source>
        <dbReference type="ARBA" id="ARBA00022771"/>
    </source>
</evidence>
<keyword evidence="7 15" id="KW-0378">Hydrolase</keyword>
<keyword evidence="8 15" id="KW-0862">Zinc</keyword>
<proteinExistence type="inferred from homology"/>
<feature type="active site" description="Proton donor" evidence="15">
    <location>
        <position position="3"/>
    </location>
</feature>
<comment type="similarity">
    <text evidence="2 15">Belongs to the FPG family.</text>
</comment>
<dbReference type="SUPFAM" id="SSF57716">
    <property type="entry name" value="Glucocorticoid receptor-like (DNA-binding domain)"/>
    <property type="match status" value="1"/>
</dbReference>
<dbReference type="PROSITE" id="PS51068">
    <property type="entry name" value="FPG_CAT"/>
    <property type="match status" value="1"/>
</dbReference>
<evidence type="ECO:0000256" key="9">
    <source>
        <dbReference type="ARBA" id="ARBA00023125"/>
    </source>
</evidence>
<evidence type="ECO:0000259" key="17">
    <source>
        <dbReference type="PROSITE" id="PS51068"/>
    </source>
</evidence>
<dbReference type="InterPro" id="IPR010663">
    <property type="entry name" value="Znf_FPG/IleRS"/>
</dbReference>
<dbReference type="Pfam" id="PF06831">
    <property type="entry name" value="H2TH"/>
    <property type="match status" value="1"/>
</dbReference>
<dbReference type="Pfam" id="PF01149">
    <property type="entry name" value="Fapy_DNA_glyco"/>
    <property type="match status" value="1"/>
</dbReference>
<comment type="caution">
    <text evidence="18">The sequence shown here is derived from an EMBL/GenBank/DDBJ whole genome shotgun (WGS) entry which is preliminary data.</text>
</comment>
<dbReference type="NCBIfam" id="NF010551">
    <property type="entry name" value="PRK13945.1"/>
    <property type="match status" value="1"/>
</dbReference>
<feature type="active site" description="Schiff-base intermediate with DNA" evidence="15">
    <location>
        <position position="2"/>
    </location>
</feature>
<evidence type="ECO:0000256" key="4">
    <source>
        <dbReference type="ARBA" id="ARBA00022723"/>
    </source>
</evidence>
<keyword evidence="6 15" id="KW-0863">Zinc-finger</keyword>
<feature type="domain" description="FPG-type" evidence="16">
    <location>
        <begin position="243"/>
        <end position="277"/>
    </location>
</feature>
<dbReference type="SUPFAM" id="SSF46946">
    <property type="entry name" value="S13-like H2TH domain"/>
    <property type="match status" value="1"/>
</dbReference>
<feature type="domain" description="Formamidopyrimidine-DNA glycosylase catalytic" evidence="17">
    <location>
        <begin position="2"/>
        <end position="116"/>
    </location>
</feature>
<comment type="cofactor">
    <cofactor evidence="15">
        <name>Zn(2+)</name>
        <dbReference type="ChEBI" id="CHEBI:29105"/>
    </cofactor>
    <text evidence="15">Binds 1 zinc ion per subunit.</text>
</comment>
<organism evidence="18 19">
    <name type="scientific">Candidatus Synechococcus calcipolaris G9</name>
    <dbReference type="NCBI Taxonomy" id="1497997"/>
    <lineage>
        <taxon>Bacteria</taxon>
        <taxon>Bacillati</taxon>
        <taxon>Cyanobacteriota</taxon>
        <taxon>Cyanophyceae</taxon>
        <taxon>Synechococcales</taxon>
        <taxon>Synechococcaceae</taxon>
        <taxon>Synechococcus</taxon>
    </lineage>
</organism>
<dbReference type="InterPro" id="IPR015886">
    <property type="entry name" value="H2TH_FPG"/>
</dbReference>
<evidence type="ECO:0000313" key="18">
    <source>
        <dbReference type="EMBL" id="MDG2991141.1"/>
    </source>
</evidence>
<evidence type="ECO:0000256" key="14">
    <source>
        <dbReference type="ARBA" id="ARBA00044632"/>
    </source>
</evidence>
<accession>A0ABT6EZZ7</accession>
<gene>
    <name evidence="15" type="primary">mutM</name>
    <name evidence="15" type="synonym">fpg</name>
    <name evidence="18" type="ORF">L3556_09405</name>
</gene>
<evidence type="ECO:0000256" key="15">
    <source>
        <dbReference type="HAMAP-Rule" id="MF_00103"/>
    </source>
</evidence>
<evidence type="ECO:0000256" key="5">
    <source>
        <dbReference type="ARBA" id="ARBA00022763"/>
    </source>
</evidence>
<feature type="binding site" evidence="15">
    <location>
        <position position="94"/>
    </location>
    <ligand>
        <name>DNA</name>
        <dbReference type="ChEBI" id="CHEBI:16991"/>
    </ligand>
</feature>
<keyword evidence="4 15" id="KW-0479">Metal-binding</keyword>
<dbReference type="PROSITE" id="PS51066">
    <property type="entry name" value="ZF_FPG_2"/>
    <property type="match status" value="1"/>
</dbReference>
<comment type="catalytic activity">
    <reaction evidence="14 15">
        <text>2'-deoxyribonucleotide-(2'-deoxyribose 5'-phosphate)-2'-deoxyribonucleotide-DNA = a 3'-end 2'-deoxyribonucleotide-(2,3-dehydro-2,3-deoxyribose 5'-phosphate)-DNA + a 5'-end 5'-phospho-2'-deoxyribonucleoside-DNA + H(+)</text>
        <dbReference type="Rhea" id="RHEA:66592"/>
        <dbReference type="Rhea" id="RHEA-COMP:13180"/>
        <dbReference type="Rhea" id="RHEA-COMP:16897"/>
        <dbReference type="Rhea" id="RHEA-COMP:17067"/>
        <dbReference type="ChEBI" id="CHEBI:15378"/>
        <dbReference type="ChEBI" id="CHEBI:136412"/>
        <dbReference type="ChEBI" id="CHEBI:157695"/>
        <dbReference type="ChEBI" id="CHEBI:167181"/>
        <dbReference type="EC" id="4.2.99.18"/>
    </reaction>
</comment>
<evidence type="ECO:0000259" key="16">
    <source>
        <dbReference type="PROSITE" id="PS51066"/>
    </source>
</evidence>
<keyword evidence="11 15" id="KW-0456">Lyase</keyword>
<comment type="caution">
    <text evidence="15">Lacks conserved residue(s) required for the propagation of feature annotation.</text>
</comment>
<dbReference type="EMBL" id="JAKKUT010000002">
    <property type="protein sequence ID" value="MDG2991141.1"/>
    <property type="molecule type" value="Genomic_DNA"/>
</dbReference>
<keyword evidence="12 15" id="KW-0511">Multifunctional enzyme</keyword>
<dbReference type="SUPFAM" id="SSF81624">
    <property type="entry name" value="N-terminal domain of MutM-like DNA repair proteins"/>
    <property type="match status" value="1"/>
</dbReference>
<comment type="function">
    <text evidence="15">Involved in base excision repair of DNA damaged by oxidation or by mutagenic agents. Acts as DNA glycosylase that recognizes and removes damaged bases. Has a preference for oxidized purines, such as 7,8-dihydro-8-oxoguanine (8-oxoG). Has AP (apurinic/apyrimidinic) lyase activity and introduces nicks in the DNA strand. Cleaves the DNA backbone by beta-delta elimination to generate a single-strand break at the site of the removed base with both 3'- and 5'-phosphates.</text>
</comment>
<keyword evidence="13 15" id="KW-0326">Glycosidase</keyword>
<dbReference type="InterPro" id="IPR000214">
    <property type="entry name" value="Znf_DNA_glyclase/AP_lyase"/>
</dbReference>
<keyword evidence="19" id="KW-1185">Reference proteome</keyword>
<keyword evidence="5 15" id="KW-0227">DNA damage</keyword>
<dbReference type="SMART" id="SM00898">
    <property type="entry name" value="Fapy_DNA_glyco"/>
    <property type="match status" value="1"/>
</dbReference>
<evidence type="ECO:0000256" key="10">
    <source>
        <dbReference type="ARBA" id="ARBA00023204"/>
    </source>
</evidence>
<sequence length="287" mass="31508">MPELPEVETVRRGLEAVTLHQSITGGDVLLARAIAGGVSSLDFLTELTGQSLTGWKRRGKYLLGQLSNGGFLGVHLRMSGQLLWLSAPSPPCTHTRVRLFFVSGHELRFVDQRTFGRMWWVPPGDRPEHIISGLSRLGPEPLEPGFSCEYLYQKLKSTHRPIKTVLLDQGVVAGMGNIYADESLFLSGLHPQRIAASLTTTEVALLHQQICIVLDQGIQAGGTTIRNFVSPEGVNGHYSGQAWVYGRKGNPCRRCQSPIERLRLGGRSSHYCPQCQPPTAISIHPQG</sequence>